<dbReference type="AlphaFoldDB" id="C1EB38"/>
<evidence type="ECO:0000259" key="2">
    <source>
        <dbReference type="Pfam" id="PF12740"/>
    </source>
</evidence>
<dbReference type="RefSeq" id="XP_002503704.1">
    <property type="nucleotide sequence ID" value="XM_002503658.1"/>
</dbReference>
<dbReference type="EMBL" id="CP001328">
    <property type="protein sequence ID" value="ACO64962.1"/>
    <property type="molecule type" value="Genomic_DNA"/>
</dbReference>
<dbReference type="SUPFAM" id="SSF53474">
    <property type="entry name" value="alpha/beta-Hydrolases"/>
    <property type="match status" value="1"/>
</dbReference>
<evidence type="ECO:0000256" key="1">
    <source>
        <dbReference type="SAM" id="SignalP"/>
    </source>
</evidence>
<organism evidence="3 4">
    <name type="scientific">Micromonas commoda (strain RCC299 / NOUM17 / CCMP2709)</name>
    <name type="common">Picoplanktonic green alga</name>
    <dbReference type="NCBI Taxonomy" id="296587"/>
    <lineage>
        <taxon>Eukaryota</taxon>
        <taxon>Viridiplantae</taxon>
        <taxon>Chlorophyta</taxon>
        <taxon>Mamiellophyceae</taxon>
        <taxon>Mamiellales</taxon>
        <taxon>Mamiellaceae</taxon>
        <taxon>Micromonas</taxon>
    </lineage>
</organism>
<dbReference type="InterPro" id="IPR029058">
    <property type="entry name" value="AB_hydrolase_fold"/>
</dbReference>
<dbReference type="Gene3D" id="3.40.50.1820">
    <property type="entry name" value="alpha/beta hydrolase"/>
    <property type="match status" value="1"/>
</dbReference>
<feature type="domain" description="PET hydrolase/cutinase-like" evidence="2">
    <location>
        <begin position="220"/>
        <end position="287"/>
    </location>
</feature>
<dbReference type="GeneID" id="8244995"/>
<sequence length="371" mass="39230">MRAVLSLLLLLAASVPAAASARGWDRTRVPPWAARRARMRGGTLKNVLCLVTDCDKSNPLPERRPGGPYAHFGPYETTLVELDASRTIMYGFSGALVACPVARGTRAMPLPGDPAAFKTSHHGKGATVPGLSWSYGGEGDCAGVEGIASAVDGFGPEWYGELPDYGYWLPELLEHFASWGVVTACPFLRGVPDGAAGATATVNAARMLVDLQPCGPGVVVDAGKLGVAGYSLGAGRAVRGAASAPDAIAAVVALHTWELAQNNYDASVKAPLMLLSGTDDTNAPFANTLRTYRAARGPKIVGALRGGNHYTSPRFWVGPTTAFLLTHLAGDARAERYAWGDEGLGFGSDIITWQRRDCDWWRSKEDDACKS</sequence>
<dbReference type="Proteomes" id="UP000002009">
    <property type="component" value="Chromosome 7"/>
</dbReference>
<proteinExistence type="predicted"/>
<protein>
    <recommendedName>
        <fullName evidence="2">PET hydrolase/cutinase-like domain-containing protein</fullName>
    </recommendedName>
</protein>
<evidence type="ECO:0000313" key="3">
    <source>
        <dbReference type="EMBL" id="ACO64962.1"/>
    </source>
</evidence>
<dbReference type="InterPro" id="IPR041127">
    <property type="entry name" value="PET_hydrolase/cutinase-like"/>
</dbReference>
<name>C1EB38_MICCC</name>
<evidence type="ECO:0000313" key="4">
    <source>
        <dbReference type="Proteomes" id="UP000002009"/>
    </source>
</evidence>
<gene>
    <name evidence="3" type="ORF">MICPUN_60293</name>
</gene>
<keyword evidence="4" id="KW-1185">Reference proteome</keyword>
<reference evidence="3 4" key="1">
    <citation type="journal article" date="2009" name="Science">
        <title>Green evolution and dynamic adaptations revealed by genomes of the marine picoeukaryotes Micromonas.</title>
        <authorList>
            <person name="Worden A.Z."/>
            <person name="Lee J.H."/>
            <person name="Mock T."/>
            <person name="Rouze P."/>
            <person name="Simmons M.P."/>
            <person name="Aerts A.L."/>
            <person name="Allen A.E."/>
            <person name="Cuvelier M.L."/>
            <person name="Derelle E."/>
            <person name="Everett M.V."/>
            <person name="Foulon E."/>
            <person name="Grimwood J."/>
            <person name="Gundlach H."/>
            <person name="Henrissat B."/>
            <person name="Napoli C."/>
            <person name="McDonald S.M."/>
            <person name="Parker M.S."/>
            <person name="Rombauts S."/>
            <person name="Salamov A."/>
            <person name="Von Dassow P."/>
            <person name="Badger J.H."/>
            <person name="Coutinho P.M."/>
            <person name="Demir E."/>
            <person name="Dubchak I."/>
            <person name="Gentemann C."/>
            <person name="Eikrem W."/>
            <person name="Gready J.E."/>
            <person name="John U."/>
            <person name="Lanier W."/>
            <person name="Lindquist E.A."/>
            <person name="Lucas S."/>
            <person name="Mayer K.F."/>
            <person name="Moreau H."/>
            <person name="Not F."/>
            <person name="Otillar R."/>
            <person name="Panaud O."/>
            <person name="Pangilinan J."/>
            <person name="Paulsen I."/>
            <person name="Piegu B."/>
            <person name="Poliakov A."/>
            <person name="Robbens S."/>
            <person name="Schmutz J."/>
            <person name="Toulza E."/>
            <person name="Wyss T."/>
            <person name="Zelensky A."/>
            <person name="Zhou K."/>
            <person name="Armbrust E.V."/>
            <person name="Bhattacharya D."/>
            <person name="Goodenough U.W."/>
            <person name="Van de Peer Y."/>
            <person name="Grigoriev I.V."/>
        </authorList>
    </citation>
    <scope>NUCLEOTIDE SEQUENCE [LARGE SCALE GENOMIC DNA]</scope>
    <source>
        <strain evidence="4">RCC299 / NOUM17</strain>
    </source>
</reference>
<accession>C1EB38</accession>
<keyword evidence="1" id="KW-0732">Signal</keyword>
<feature type="signal peptide" evidence="1">
    <location>
        <begin position="1"/>
        <end position="21"/>
    </location>
</feature>
<dbReference type="Pfam" id="PF12740">
    <property type="entry name" value="PETase"/>
    <property type="match status" value="1"/>
</dbReference>
<feature type="chain" id="PRO_5002909047" description="PET hydrolase/cutinase-like domain-containing protein" evidence="1">
    <location>
        <begin position="22"/>
        <end position="371"/>
    </location>
</feature>
<dbReference type="InParanoid" id="C1EB38"/>
<dbReference type="KEGG" id="mis:MICPUN_60293"/>